<dbReference type="Proteomes" id="UP000247512">
    <property type="component" value="Unassembled WGS sequence"/>
</dbReference>
<reference evidence="1 2" key="1">
    <citation type="submission" date="2017-06" db="EMBL/GenBank/DDBJ databases">
        <title>A draft genome sequence of Komagataeibacter nataicola LMG 1536.</title>
        <authorList>
            <person name="Skraban J."/>
            <person name="Cleenwerck I."/>
            <person name="Vandamme P."/>
            <person name="Trcek J."/>
        </authorList>
    </citation>
    <scope>NUCLEOTIDE SEQUENCE [LARGE SCALE GENOMIC DNA]</scope>
    <source>
        <strain evidence="1 2">LMG 1536</strain>
    </source>
</reference>
<comment type="caution">
    <text evidence="1">The sequence shown here is derived from an EMBL/GenBank/DDBJ whole genome shotgun (WGS) entry which is preliminary data.</text>
</comment>
<evidence type="ECO:0000313" key="2">
    <source>
        <dbReference type="Proteomes" id="UP000247512"/>
    </source>
</evidence>
<organism evidence="1 2">
    <name type="scientific">Komagataeibacter nataicola</name>
    <dbReference type="NCBI Taxonomy" id="265960"/>
    <lineage>
        <taxon>Bacteria</taxon>
        <taxon>Pseudomonadati</taxon>
        <taxon>Pseudomonadota</taxon>
        <taxon>Alphaproteobacteria</taxon>
        <taxon>Acetobacterales</taxon>
        <taxon>Acetobacteraceae</taxon>
        <taxon>Komagataeibacter</taxon>
    </lineage>
</organism>
<sequence>MTKKRVFISFDYDSMTAHTAKGTGISPKIETAQELGKPCFLLNRNLQEAAYGQGFRQAQQMDAVQSEVFHRGRPLI</sequence>
<evidence type="ECO:0000313" key="1">
    <source>
        <dbReference type="EMBL" id="PYD65191.1"/>
    </source>
</evidence>
<dbReference type="RefSeq" id="WP_110571405.1">
    <property type="nucleotide sequence ID" value="NZ_CP134885.1"/>
</dbReference>
<accession>A0ABX5P7H5</accession>
<dbReference type="EMBL" id="NIRT01000039">
    <property type="protein sequence ID" value="PYD65191.1"/>
    <property type="molecule type" value="Genomic_DNA"/>
</dbReference>
<name>A0ABX5P7H5_9PROT</name>
<proteinExistence type="predicted"/>
<gene>
    <name evidence="1" type="ORF">CDI09_14955</name>
</gene>
<keyword evidence="2" id="KW-1185">Reference proteome</keyword>
<protein>
    <submittedName>
        <fullName evidence="1">Uncharacterized protein</fullName>
    </submittedName>
</protein>